<keyword evidence="4" id="KW-0443">Lipid metabolism</keyword>
<keyword evidence="4" id="KW-0444">Lipid biosynthesis</keyword>
<protein>
    <recommendedName>
        <fullName evidence="2 4">Biotin carboxyl carrier protein of acetyl-CoA carboxylase</fullName>
    </recommendedName>
</protein>
<dbReference type="STRING" id="1691903.A9B99_03425"/>
<comment type="caution">
    <text evidence="6">The sequence shown here is derived from an EMBL/GenBank/DDBJ whole genome shotgun (WGS) entry which is preliminary data.</text>
</comment>
<dbReference type="NCBIfam" id="NF005457">
    <property type="entry name" value="PRK07051.1"/>
    <property type="match status" value="1"/>
</dbReference>
<dbReference type="InterPro" id="IPR011053">
    <property type="entry name" value="Single_hybrid_motif"/>
</dbReference>
<evidence type="ECO:0000256" key="3">
    <source>
        <dbReference type="ARBA" id="ARBA00023267"/>
    </source>
</evidence>
<keyword evidence="7" id="KW-1185">Reference proteome</keyword>
<evidence type="ECO:0000259" key="5">
    <source>
        <dbReference type="PROSITE" id="PS50968"/>
    </source>
</evidence>
<evidence type="ECO:0000256" key="4">
    <source>
        <dbReference type="RuleBase" id="RU364072"/>
    </source>
</evidence>
<keyword evidence="4" id="KW-0275">Fatty acid biosynthesis</keyword>
<dbReference type="Pfam" id="PF00364">
    <property type="entry name" value="Biotin_lipoyl"/>
    <property type="match status" value="1"/>
</dbReference>
<dbReference type="InterPro" id="IPR050709">
    <property type="entry name" value="Biotin_Carboxyl_Carrier/Decarb"/>
</dbReference>
<dbReference type="InterPro" id="IPR000089">
    <property type="entry name" value="Biotin_lipoyl"/>
</dbReference>
<evidence type="ECO:0000313" key="6">
    <source>
        <dbReference type="EMBL" id="OAT78767.1"/>
    </source>
</evidence>
<evidence type="ECO:0000313" key="7">
    <source>
        <dbReference type="Proteomes" id="UP000078225"/>
    </source>
</evidence>
<dbReference type="UniPathway" id="UPA00094"/>
<comment type="function">
    <text evidence="1 4">This protein is a component of the acetyl coenzyme A carboxylase complex; first, biotin carboxylase catalyzes the carboxylation of the carrier protein and then the transcarboxylase transfers the carboxyl group to form malonyl-CoA.</text>
</comment>
<dbReference type="PROSITE" id="PS50968">
    <property type="entry name" value="BIOTINYL_LIPOYL"/>
    <property type="match status" value="1"/>
</dbReference>
<dbReference type="SUPFAM" id="SSF51230">
    <property type="entry name" value="Single hybrid motif"/>
    <property type="match status" value="1"/>
</dbReference>
<keyword evidence="3 4" id="KW-0092">Biotin</keyword>
<dbReference type="Proteomes" id="UP000078225">
    <property type="component" value="Unassembled WGS sequence"/>
</dbReference>
<dbReference type="PANTHER" id="PTHR45266">
    <property type="entry name" value="OXALOACETATE DECARBOXYLASE ALPHA CHAIN"/>
    <property type="match status" value="1"/>
</dbReference>
<dbReference type="PANTHER" id="PTHR45266:SF3">
    <property type="entry name" value="OXALOACETATE DECARBOXYLASE ALPHA CHAIN"/>
    <property type="match status" value="1"/>
</dbReference>
<dbReference type="InterPro" id="IPR001249">
    <property type="entry name" value="AcCoA_biotinCC"/>
</dbReference>
<dbReference type="GO" id="GO:0006633">
    <property type="term" value="P:fatty acid biosynthetic process"/>
    <property type="evidence" value="ECO:0007669"/>
    <property type="project" value="UniProtKB-UniPathway"/>
</dbReference>
<name>A0A1B7L8T0_9ENTR</name>
<dbReference type="Gene3D" id="2.40.50.100">
    <property type="match status" value="1"/>
</dbReference>
<sequence>MSDFEVVSPLPGVFYRQPSPDAKPFVEPGQVVSADTVIGLIEVMKQFSEVFAEVEGTIAEITIQNGDAIEPGQTIAIIKTDNA</sequence>
<dbReference type="CDD" id="cd06850">
    <property type="entry name" value="biotinyl_domain"/>
    <property type="match status" value="1"/>
</dbReference>
<dbReference type="GO" id="GO:0003989">
    <property type="term" value="F:acetyl-CoA carboxylase activity"/>
    <property type="evidence" value="ECO:0007669"/>
    <property type="project" value="InterPro"/>
</dbReference>
<accession>A0A1B7L8T0</accession>
<reference evidence="7" key="1">
    <citation type="submission" date="2016-05" db="EMBL/GenBank/DDBJ databases">
        <authorList>
            <person name="Behera P."/>
            <person name="Vaishampayan P."/>
            <person name="Singh N."/>
            <person name="Raina V."/>
            <person name="Suar M."/>
            <person name="Pattnaik A."/>
            <person name="Rastogi G."/>
        </authorList>
    </citation>
    <scope>NUCLEOTIDE SEQUENCE [LARGE SCALE GENOMIC DNA]</scope>
    <source>
        <strain evidence="7">MP23</strain>
    </source>
</reference>
<keyword evidence="4" id="KW-0276">Fatty acid metabolism</keyword>
<dbReference type="RefSeq" id="WP_064594625.1">
    <property type="nucleotide sequence ID" value="NZ_CP134782.1"/>
</dbReference>
<dbReference type="PRINTS" id="PR01071">
    <property type="entry name" value="ACOABIOTINCC"/>
</dbReference>
<comment type="pathway">
    <text evidence="4">Lipid metabolism; fatty acid biosynthesis.</text>
</comment>
<dbReference type="EMBL" id="LYRP01000001">
    <property type="protein sequence ID" value="OAT78767.1"/>
    <property type="molecule type" value="Genomic_DNA"/>
</dbReference>
<dbReference type="OrthoDB" id="5297413at2"/>
<gene>
    <name evidence="6" type="ORF">A9B99_03425</name>
</gene>
<evidence type="ECO:0000256" key="1">
    <source>
        <dbReference type="ARBA" id="ARBA00003761"/>
    </source>
</evidence>
<organism evidence="6 7">
    <name type="scientific">Mangrovibacter phragmitis</name>
    <dbReference type="NCBI Taxonomy" id="1691903"/>
    <lineage>
        <taxon>Bacteria</taxon>
        <taxon>Pseudomonadati</taxon>
        <taxon>Pseudomonadota</taxon>
        <taxon>Gammaproteobacteria</taxon>
        <taxon>Enterobacterales</taxon>
        <taxon>Enterobacteriaceae</taxon>
        <taxon>Mangrovibacter</taxon>
    </lineage>
</organism>
<feature type="domain" description="Lipoyl-binding" evidence="5">
    <location>
        <begin position="1"/>
        <end position="79"/>
    </location>
</feature>
<dbReference type="AlphaFoldDB" id="A0A1B7L8T0"/>
<proteinExistence type="predicted"/>
<dbReference type="GO" id="GO:0009317">
    <property type="term" value="C:acetyl-CoA carboxylase complex"/>
    <property type="evidence" value="ECO:0007669"/>
    <property type="project" value="InterPro"/>
</dbReference>
<evidence type="ECO:0000256" key="2">
    <source>
        <dbReference type="ARBA" id="ARBA00017562"/>
    </source>
</evidence>